<keyword evidence="4" id="KW-0689">Ribosomal protein</keyword>
<dbReference type="AlphaFoldDB" id="A0AAV7BD88"/>
<evidence type="ECO:0000256" key="5">
    <source>
        <dbReference type="ARBA" id="ARBA00023128"/>
    </source>
</evidence>
<proteinExistence type="inferred from homology"/>
<evidence type="ECO:0000256" key="6">
    <source>
        <dbReference type="ARBA" id="ARBA00023274"/>
    </source>
</evidence>
<comment type="similarity">
    <text evidence="2">Belongs to the mitochondrion-specific ribosomal protein mL53 family.</text>
</comment>
<dbReference type="Gene3D" id="3.40.30.10">
    <property type="entry name" value="Glutaredoxin"/>
    <property type="match status" value="1"/>
</dbReference>
<evidence type="ECO:0000256" key="2">
    <source>
        <dbReference type="ARBA" id="ARBA00005557"/>
    </source>
</evidence>
<accession>A0AAV7BD88</accession>
<organism evidence="9 10">
    <name type="scientific">Engystomops pustulosus</name>
    <name type="common">Tungara frog</name>
    <name type="synonym">Physalaemus pustulosus</name>
    <dbReference type="NCBI Taxonomy" id="76066"/>
    <lineage>
        <taxon>Eukaryota</taxon>
        <taxon>Metazoa</taxon>
        <taxon>Chordata</taxon>
        <taxon>Craniata</taxon>
        <taxon>Vertebrata</taxon>
        <taxon>Euteleostomi</taxon>
        <taxon>Amphibia</taxon>
        <taxon>Batrachia</taxon>
        <taxon>Anura</taxon>
        <taxon>Neobatrachia</taxon>
        <taxon>Hyloidea</taxon>
        <taxon>Leptodactylidae</taxon>
        <taxon>Leiuperinae</taxon>
        <taxon>Engystomops</taxon>
    </lineage>
</organism>
<dbReference type="InterPro" id="IPR019716">
    <property type="entry name" value="Ribosomal_mL53"/>
</dbReference>
<reference evidence="9" key="1">
    <citation type="thesis" date="2020" institute="ProQuest LLC" country="789 East Eisenhower Parkway, Ann Arbor, MI, USA">
        <title>Comparative Genomics and Chromosome Evolution.</title>
        <authorList>
            <person name="Mudd A.B."/>
        </authorList>
    </citation>
    <scope>NUCLEOTIDE SEQUENCE</scope>
    <source>
        <strain evidence="9">237g6f4</strain>
        <tissue evidence="9">Blood</tissue>
    </source>
</reference>
<dbReference type="PANTHER" id="PTHR33618">
    <property type="entry name" value="39S RIBOSOMAL PROTEIN L53, MITOCHONDRIAL"/>
    <property type="match status" value="1"/>
</dbReference>
<protein>
    <recommendedName>
        <fullName evidence="7">Large ribosomal subunit protein mL53</fullName>
    </recommendedName>
    <alternativeName>
        <fullName evidence="8">39S ribosomal protein L53, mitochondrial</fullName>
    </alternativeName>
</protein>
<comment type="subcellular location">
    <subcellularLocation>
        <location evidence="1">Mitochondrion</location>
    </subcellularLocation>
</comment>
<dbReference type="GO" id="GO:0005762">
    <property type="term" value="C:mitochondrial large ribosomal subunit"/>
    <property type="evidence" value="ECO:0007669"/>
    <property type="project" value="TreeGrafter"/>
</dbReference>
<keyword evidence="10" id="KW-1185">Reference proteome</keyword>
<dbReference type="Pfam" id="PF10780">
    <property type="entry name" value="MRP_L53"/>
    <property type="match status" value="1"/>
</dbReference>
<name>A0AAV7BD88_ENGPU</name>
<dbReference type="PANTHER" id="PTHR33618:SF1">
    <property type="entry name" value="LARGE RIBOSOMAL SUBUNIT PROTEIN ML53"/>
    <property type="match status" value="1"/>
</dbReference>
<dbReference type="Proteomes" id="UP000824782">
    <property type="component" value="Unassembled WGS sequence"/>
</dbReference>
<sequence>MAASKGINVVLKSVKSISVRMCPFQQNMQSTREFLETINSKKIRTTNTNCEINVDVRHDNSEPMVDVLFGDGERLVIKSENVTAQEMLLKLSSMCSSKDQQAKDSAKK</sequence>
<evidence type="ECO:0000256" key="1">
    <source>
        <dbReference type="ARBA" id="ARBA00004173"/>
    </source>
</evidence>
<dbReference type="EMBL" id="WNYA01000005">
    <property type="protein sequence ID" value="KAG8570552.1"/>
    <property type="molecule type" value="Genomic_DNA"/>
</dbReference>
<keyword evidence="3" id="KW-0809">Transit peptide</keyword>
<evidence type="ECO:0000256" key="3">
    <source>
        <dbReference type="ARBA" id="ARBA00022946"/>
    </source>
</evidence>
<comment type="caution">
    <text evidence="9">The sequence shown here is derived from an EMBL/GenBank/DDBJ whole genome shotgun (WGS) entry which is preliminary data.</text>
</comment>
<evidence type="ECO:0000313" key="10">
    <source>
        <dbReference type="Proteomes" id="UP000824782"/>
    </source>
</evidence>
<evidence type="ECO:0000256" key="4">
    <source>
        <dbReference type="ARBA" id="ARBA00022980"/>
    </source>
</evidence>
<keyword evidence="6" id="KW-0687">Ribonucleoprotein</keyword>
<dbReference type="SUPFAM" id="SSF52833">
    <property type="entry name" value="Thioredoxin-like"/>
    <property type="match status" value="1"/>
</dbReference>
<keyword evidence="5" id="KW-0496">Mitochondrion</keyword>
<evidence type="ECO:0000256" key="8">
    <source>
        <dbReference type="ARBA" id="ARBA00042721"/>
    </source>
</evidence>
<dbReference type="InterPro" id="IPR052473">
    <property type="entry name" value="mtLSU_mL53"/>
</dbReference>
<evidence type="ECO:0000256" key="7">
    <source>
        <dbReference type="ARBA" id="ARBA00035180"/>
    </source>
</evidence>
<dbReference type="InterPro" id="IPR036249">
    <property type="entry name" value="Thioredoxin-like_sf"/>
</dbReference>
<gene>
    <name evidence="9" type="ORF">GDO81_011318</name>
</gene>
<evidence type="ECO:0000313" key="9">
    <source>
        <dbReference type="EMBL" id="KAG8570552.1"/>
    </source>
</evidence>